<evidence type="ECO:0000313" key="5">
    <source>
        <dbReference type="EMBL" id="GIJ75565.1"/>
    </source>
</evidence>
<dbReference type="GO" id="GO:0004601">
    <property type="term" value="F:peroxidase activity"/>
    <property type="evidence" value="ECO:0007669"/>
    <property type="project" value="UniProtKB-KW"/>
</dbReference>
<protein>
    <submittedName>
        <fullName evidence="5">Arylesterase</fullName>
    </submittedName>
</protein>
<dbReference type="PANTHER" id="PTHR43798">
    <property type="entry name" value="MONOACYLGLYCEROL LIPASE"/>
    <property type="match status" value="1"/>
</dbReference>
<dbReference type="Pfam" id="PF00561">
    <property type="entry name" value="Abhydrolase_1"/>
    <property type="match status" value="1"/>
</dbReference>
<keyword evidence="1" id="KW-0575">Peroxidase</keyword>
<keyword evidence="1" id="KW-0560">Oxidoreductase</keyword>
<dbReference type="Gene3D" id="3.40.50.1820">
    <property type="entry name" value="alpha/beta hydrolase"/>
    <property type="match status" value="1"/>
</dbReference>
<feature type="domain" description="AB hydrolase-1" evidence="4">
    <location>
        <begin position="44"/>
        <end position="277"/>
    </location>
</feature>
<dbReference type="PRINTS" id="PR00111">
    <property type="entry name" value="ABHYDROLASE"/>
</dbReference>
<reference evidence="5" key="1">
    <citation type="submission" date="2021-01" db="EMBL/GenBank/DDBJ databases">
        <title>Whole genome shotgun sequence of Virgisporangium ochraceum NBRC 16418.</title>
        <authorList>
            <person name="Komaki H."/>
            <person name="Tamura T."/>
        </authorList>
    </citation>
    <scope>NUCLEOTIDE SEQUENCE</scope>
    <source>
        <strain evidence="5">NBRC 16418</strain>
    </source>
</reference>
<dbReference type="SUPFAM" id="SSF53474">
    <property type="entry name" value="alpha/beta-Hydrolases"/>
    <property type="match status" value="1"/>
</dbReference>
<gene>
    <name evidence="5" type="ORF">Voc01_104820</name>
</gene>
<dbReference type="PRINTS" id="PR00412">
    <property type="entry name" value="EPOXHYDRLASE"/>
</dbReference>
<comment type="similarity">
    <text evidence="3">Belongs to the AB hydrolase superfamily. Bacterial non-heme haloperoxidase / perhydrolase family.</text>
</comment>
<dbReference type="FunFam" id="3.40.50.1820:FF:000205">
    <property type="entry name" value="Non-haem bromoperoxidase BPO-A2"/>
    <property type="match status" value="1"/>
</dbReference>
<dbReference type="InterPro" id="IPR050266">
    <property type="entry name" value="AB_hydrolase_sf"/>
</dbReference>
<dbReference type="GO" id="GO:0016787">
    <property type="term" value="F:hydrolase activity"/>
    <property type="evidence" value="ECO:0007669"/>
    <property type="project" value="UniProtKB-KW"/>
</dbReference>
<dbReference type="Proteomes" id="UP000635606">
    <property type="component" value="Unassembled WGS sequence"/>
</dbReference>
<evidence type="ECO:0000256" key="1">
    <source>
        <dbReference type="ARBA" id="ARBA00022559"/>
    </source>
</evidence>
<evidence type="ECO:0000313" key="6">
    <source>
        <dbReference type="Proteomes" id="UP000635606"/>
    </source>
</evidence>
<keyword evidence="6" id="KW-1185">Reference proteome</keyword>
<dbReference type="InterPro" id="IPR029058">
    <property type="entry name" value="AB_hydrolase_fold"/>
</dbReference>
<evidence type="ECO:0000256" key="3">
    <source>
        <dbReference type="ARBA" id="ARBA00038128"/>
    </source>
</evidence>
<accession>A0A8J4EH82</accession>
<evidence type="ECO:0000259" key="4">
    <source>
        <dbReference type="Pfam" id="PF00561"/>
    </source>
</evidence>
<dbReference type="InterPro" id="IPR000073">
    <property type="entry name" value="AB_hydrolase_1"/>
</dbReference>
<dbReference type="GO" id="GO:0016020">
    <property type="term" value="C:membrane"/>
    <property type="evidence" value="ECO:0007669"/>
    <property type="project" value="TreeGrafter"/>
</dbReference>
<dbReference type="InterPro" id="IPR000639">
    <property type="entry name" value="Epox_hydrolase-like"/>
</dbReference>
<comment type="caution">
    <text evidence="5">The sequence shown here is derived from an EMBL/GenBank/DDBJ whole genome shotgun (WGS) entry which is preliminary data.</text>
</comment>
<sequence>MHPSVPCKGFRPGHTSAMTQIVAHRGLLRDTRLHIDDTGGAGRPVVLIHGWPLTGESWSAQVPVLRDAGYRVVTYDRRGFGRSDKPLTGYSFDTLAEDLHAVLDSLDLRDVTLVGFSMGGGEVARYLGDYGRLRLRGVVFAASVTPYLMRTPGNPEGPLRPGRAAKLTAALTVDRDRFHDRFVEEFFSVDGTVVATREQRRAALAQCRQAGRIPALECLAAFGNTDFRDDLVRAAHVPTLVLHGDADATVPFGGSGARTHAAVPGSRLVILRGAPHGCNVTHAEAFNRALLDFLAAT</sequence>
<name>A0A8J4EH82_9ACTN</name>
<dbReference type="AlphaFoldDB" id="A0A8J4EH82"/>
<keyword evidence="2" id="KW-0378">Hydrolase</keyword>
<dbReference type="PANTHER" id="PTHR43798:SF31">
    <property type="entry name" value="AB HYDROLASE SUPERFAMILY PROTEIN YCLE"/>
    <property type="match status" value="1"/>
</dbReference>
<proteinExistence type="inferred from homology"/>
<evidence type="ECO:0000256" key="2">
    <source>
        <dbReference type="ARBA" id="ARBA00022801"/>
    </source>
</evidence>
<dbReference type="EMBL" id="BOPH01000183">
    <property type="protein sequence ID" value="GIJ75565.1"/>
    <property type="molecule type" value="Genomic_DNA"/>
</dbReference>
<organism evidence="5 6">
    <name type="scientific">Virgisporangium ochraceum</name>
    <dbReference type="NCBI Taxonomy" id="65505"/>
    <lineage>
        <taxon>Bacteria</taxon>
        <taxon>Bacillati</taxon>
        <taxon>Actinomycetota</taxon>
        <taxon>Actinomycetes</taxon>
        <taxon>Micromonosporales</taxon>
        <taxon>Micromonosporaceae</taxon>
        <taxon>Virgisporangium</taxon>
    </lineage>
</organism>